<evidence type="ECO:0000313" key="2">
    <source>
        <dbReference type="EMBL" id="MCX2744841.1"/>
    </source>
</evidence>
<keyword evidence="3" id="KW-1185">Reference proteome</keyword>
<gene>
    <name evidence="2" type="ORF">OO013_13235</name>
</gene>
<dbReference type="RefSeq" id="WP_266057347.1">
    <property type="nucleotide sequence ID" value="NZ_JAPFQN010000006.1"/>
</dbReference>
<organism evidence="2 3">
    <name type="scientific">Mangrovivirga halotolerans</name>
    <dbReference type="NCBI Taxonomy" id="2993936"/>
    <lineage>
        <taxon>Bacteria</taxon>
        <taxon>Pseudomonadati</taxon>
        <taxon>Bacteroidota</taxon>
        <taxon>Cytophagia</taxon>
        <taxon>Cytophagales</taxon>
        <taxon>Mangrovivirgaceae</taxon>
        <taxon>Mangrovivirga</taxon>
    </lineage>
</organism>
<name>A0ABT3RT74_9BACT</name>
<feature type="signal peptide" evidence="1">
    <location>
        <begin position="1"/>
        <end position="32"/>
    </location>
</feature>
<accession>A0ABT3RT74</accession>
<protein>
    <submittedName>
        <fullName evidence="2">DUF4270 family protein</fullName>
    </submittedName>
</protein>
<dbReference type="InterPro" id="IPR025366">
    <property type="entry name" value="DUF4270"/>
</dbReference>
<proteinExistence type="predicted"/>
<dbReference type="EMBL" id="JAPFQN010000006">
    <property type="protein sequence ID" value="MCX2744841.1"/>
    <property type="molecule type" value="Genomic_DNA"/>
</dbReference>
<dbReference type="Pfam" id="PF14092">
    <property type="entry name" value="DUF4270"/>
    <property type="match status" value="1"/>
</dbReference>
<sequence>MIFTMNLQFNKTFFTKGPALLCLALLFFSACEDPTEVGLEIDQNIGRLQTLVRNIDLDIKQVQVDSVISSRSLETPVGSYTDPEFGTVESIGYYSPNPPEVSTFEDRFDETSVLDSIKMFVPVSKKLNPKNNLPGRFSVHELTEVYPDREYRYTFDHLTYDPTILGDTVVVEERDSLETITSLNLTFNLSNDFGQKIFDEAIKKESGAFGDTTAFKNFLKGIAIVPDEIDNSAYYINNTASPRITLYFRENAQDTTSEAFTVYLTTQTFGDYHNALNIDRSGTDLSTIPPFDVYESDLINDKVFVQPITGLTAKLDLSDYRSFVDSLNSTDIVGFQINHAEIAIMDVPSKEDEEDEGRIAPPEEAYLYYTSNSNNLFFSDVDSTLIRPLGVLEEQAYEVLVFNAPYQGTPTLGGQEIDNLFAPVGPVSYVEGDYKKLMTMFLQAESQDLTPEYNLLLFGSPFQRVNLFNRIVTTGSKVQLKVYYSILQE</sequence>
<dbReference type="Proteomes" id="UP001209885">
    <property type="component" value="Unassembled WGS sequence"/>
</dbReference>
<reference evidence="2 3" key="1">
    <citation type="submission" date="2022-11" db="EMBL/GenBank/DDBJ databases">
        <title>The characterization of three novel Bacteroidetes species and genomic analysis of their roles in tidal elemental geochemical cycles.</title>
        <authorList>
            <person name="Ma K."/>
        </authorList>
    </citation>
    <scope>NUCLEOTIDE SEQUENCE [LARGE SCALE GENOMIC DNA]</scope>
    <source>
        <strain evidence="2 3">M17</strain>
    </source>
</reference>
<evidence type="ECO:0000313" key="3">
    <source>
        <dbReference type="Proteomes" id="UP001209885"/>
    </source>
</evidence>
<feature type="chain" id="PRO_5047451499" evidence="1">
    <location>
        <begin position="33"/>
        <end position="489"/>
    </location>
</feature>
<keyword evidence="1" id="KW-0732">Signal</keyword>
<evidence type="ECO:0000256" key="1">
    <source>
        <dbReference type="SAM" id="SignalP"/>
    </source>
</evidence>
<comment type="caution">
    <text evidence="2">The sequence shown here is derived from an EMBL/GenBank/DDBJ whole genome shotgun (WGS) entry which is preliminary data.</text>
</comment>